<feature type="domain" description="DUF4395" evidence="2">
    <location>
        <begin position="86"/>
        <end position="212"/>
    </location>
</feature>
<dbReference type="EMBL" id="JMIU01000001">
    <property type="protein sequence ID" value="KDN96261.1"/>
    <property type="molecule type" value="Genomic_DNA"/>
</dbReference>
<evidence type="ECO:0000313" key="3">
    <source>
        <dbReference type="EMBL" id="KDN96261.1"/>
    </source>
</evidence>
<feature type="transmembrane region" description="Helical" evidence="1">
    <location>
        <begin position="90"/>
        <end position="115"/>
    </location>
</feature>
<keyword evidence="4" id="KW-1185">Reference proteome</keyword>
<reference evidence="3 4" key="1">
    <citation type="submission" date="2014-04" db="EMBL/GenBank/DDBJ databases">
        <title>Draft genome sequence of Hydrogenovibrio marinus MH-110, a model organism for aerobic H2 metabolism.</title>
        <authorList>
            <person name="Cha H.J."/>
            <person name="Jo B.H."/>
            <person name="Hwang B.H."/>
        </authorList>
    </citation>
    <scope>NUCLEOTIDE SEQUENCE [LARGE SCALE GENOMIC DNA]</scope>
    <source>
        <strain evidence="3 4">MH-110</strain>
    </source>
</reference>
<evidence type="ECO:0000313" key="4">
    <source>
        <dbReference type="Proteomes" id="UP000027341"/>
    </source>
</evidence>
<evidence type="ECO:0000259" key="2">
    <source>
        <dbReference type="Pfam" id="PF14340"/>
    </source>
</evidence>
<name>A0A067A0Y2_HYDMR</name>
<protein>
    <recommendedName>
        <fullName evidence="2">DUF4395 domain-containing protein</fullName>
    </recommendedName>
</protein>
<gene>
    <name evidence="3" type="ORF">EI16_08255</name>
</gene>
<proteinExistence type="predicted"/>
<evidence type="ECO:0000256" key="1">
    <source>
        <dbReference type="SAM" id="Phobius"/>
    </source>
</evidence>
<feature type="transmembrane region" description="Helical" evidence="1">
    <location>
        <begin position="31"/>
        <end position="54"/>
    </location>
</feature>
<feature type="transmembrane region" description="Helical" evidence="1">
    <location>
        <begin position="179"/>
        <end position="203"/>
    </location>
</feature>
<dbReference type="Proteomes" id="UP000027341">
    <property type="component" value="Unassembled WGS sequence"/>
</dbReference>
<accession>A0A067A0Y2</accession>
<organism evidence="3 4">
    <name type="scientific">Hydrogenovibrio marinus</name>
    <dbReference type="NCBI Taxonomy" id="28885"/>
    <lineage>
        <taxon>Bacteria</taxon>
        <taxon>Pseudomonadati</taxon>
        <taxon>Pseudomonadota</taxon>
        <taxon>Gammaproteobacteria</taxon>
        <taxon>Thiotrichales</taxon>
        <taxon>Piscirickettsiaceae</taxon>
        <taxon>Hydrogenovibrio</taxon>
    </lineage>
</organism>
<keyword evidence="1" id="KW-0812">Transmembrane</keyword>
<dbReference type="InterPro" id="IPR025508">
    <property type="entry name" value="DUF4395"/>
</dbReference>
<keyword evidence="1" id="KW-1133">Transmembrane helix</keyword>
<dbReference type="AlphaFoldDB" id="A0A067A0Y2"/>
<keyword evidence="1" id="KW-0472">Membrane</keyword>
<feature type="transmembrane region" description="Helical" evidence="1">
    <location>
        <begin position="136"/>
        <end position="152"/>
    </location>
</feature>
<dbReference type="Pfam" id="PF14340">
    <property type="entry name" value="DUF4395"/>
    <property type="match status" value="1"/>
</dbReference>
<sequence>MSDVVKNLWFRDTKEDAIYINDVAVRIRAGMLLFISIYMSFTLWNAFFVSHWVVDGNTAIDSGDMDWDNNIIYSVHAIKRVYDWTFQTYLLWYGLFEMLAGMSTITARLSPTIYIASFLAKRTAKPIWKPLAPKRFAWTIGASIIATCLVFFNPDVFANWVNTIFQHEVLPTDRQYMSYYIPLSLVWVCLGFMWMEAVMGFCVGCKVHALLVKVGILKDECEACNNIDWDEIARKNQERLAKEAAAQQSTEQHAS</sequence>
<comment type="caution">
    <text evidence="3">The sequence shown here is derived from an EMBL/GenBank/DDBJ whole genome shotgun (WGS) entry which is preliminary data.</text>
</comment>